<evidence type="ECO:0000313" key="1">
    <source>
        <dbReference type="EMBL" id="GLR05235.1"/>
    </source>
</evidence>
<name>A0ABQ5Y7Z7_9VIBR</name>
<gene>
    <name evidence="1" type="ORF">GCM10007906_28230</name>
</gene>
<dbReference type="Proteomes" id="UP001156669">
    <property type="component" value="Unassembled WGS sequence"/>
</dbReference>
<keyword evidence="2" id="KW-1185">Reference proteome</keyword>
<dbReference type="InterPro" id="IPR014942">
    <property type="entry name" value="AbiEii"/>
</dbReference>
<dbReference type="Pfam" id="PF08843">
    <property type="entry name" value="AbiEii"/>
    <property type="match status" value="1"/>
</dbReference>
<dbReference type="EMBL" id="BSOE01000052">
    <property type="protein sequence ID" value="GLR05235.1"/>
    <property type="molecule type" value="Genomic_DNA"/>
</dbReference>
<dbReference type="Gene3D" id="3.10.450.620">
    <property type="entry name" value="JHP933, nucleotidyltransferase-like core domain"/>
    <property type="match status" value="1"/>
</dbReference>
<protein>
    <recommendedName>
        <fullName evidence="3">Nucleotidyl transferase AbiEii/AbiGii toxin family protein</fullName>
    </recommendedName>
</protein>
<evidence type="ECO:0000313" key="2">
    <source>
        <dbReference type="Proteomes" id="UP001156669"/>
    </source>
</evidence>
<accession>A0ABQ5Y7Z7</accession>
<dbReference type="RefSeq" id="WP_045403598.1">
    <property type="nucleotide sequence ID" value="NZ_BBLD01000063.1"/>
</dbReference>
<proteinExistence type="predicted"/>
<sequence>MNLHESKDDFLEIISHTSAHFSLPQAYIEKDYFLTRCLYHLSSHGSAKHVVFKGGTSLSKVYKALYRFSEDIDLALLPEDGWSKNKQSRVLKQLFKCAAQGLEDAPGNKLATGSHYKAKRFIFPRAFQEESLGEVTDTILLECNAYTTPTPYVNKQIRSLVAQWAIDTQQHEVIEEFKLQDFHFQVLCWKRTFCEKLLGLMAAADRGELADKVRHFYDITLLLRHEDIQDFVNDDDDFFTLMSLAVKSDIDHAGDRKLVWLREDLGTNPPFSSFEKCWPEIEPAYSGAFQKMITKDEHTPQYDEMDSSLNLIKERLCAFSSTDLYRNLIS</sequence>
<reference evidence="2" key="1">
    <citation type="journal article" date="2019" name="Int. J. Syst. Evol. Microbiol.">
        <title>The Global Catalogue of Microorganisms (GCM) 10K type strain sequencing project: providing services to taxonomists for standard genome sequencing and annotation.</title>
        <authorList>
            <consortium name="The Broad Institute Genomics Platform"/>
            <consortium name="The Broad Institute Genome Sequencing Center for Infectious Disease"/>
            <person name="Wu L."/>
            <person name="Ma J."/>
        </authorList>
    </citation>
    <scope>NUCLEOTIDE SEQUENCE [LARGE SCALE GENOMIC DNA]</scope>
    <source>
        <strain evidence="2">NBRC 110633</strain>
    </source>
</reference>
<organism evidence="1 2">
    <name type="scientific">Vibrio hyugaensis</name>
    <dbReference type="NCBI Taxonomy" id="1534743"/>
    <lineage>
        <taxon>Bacteria</taxon>
        <taxon>Pseudomonadati</taxon>
        <taxon>Pseudomonadota</taxon>
        <taxon>Gammaproteobacteria</taxon>
        <taxon>Vibrionales</taxon>
        <taxon>Vibrionaceae</taxon>
        <taxon>Vibrio</taxon>
    </lineage>
</organism>
<comment type="caution">
    <text evidence="1">The sequence shown here is derived from an EMBL/GenBank/DDBJ whole genome shotgun (WGS) entry which is preliminary data.</text>
</comment>
<evidence type="ECO:0008006" key="3">
    <source>
        <dbReference type="Google" id="ProtNLM"/>
    </source>
</evidence>